<evidence type="ECO:0000256" key="7">
    <source>
        <dbReference type="SAM" id="MobiDB-lite"/>
    </source>
</evidence>
<reference evidence="10" key="1">
    <citation type="journal article" date="2015" name="Genome Announc.">
        <title>Draft genome sequence of the fungus Penicillium brasilianum MG11.</title>
        <authorList>
            <person name="Horn F."/>
            <person name="Linde J."/>
            <person name="Mattern D.J."/>
            <person name="Walther G."/>
            <person name="Guthke R."/>
            <person name="Brakhage A.A."/>
            <person name="Valiante V."/>
        </authorList>
    </citation>
    <scope>NUCLEOTIDE SEQUENCE [LARGE SCALE GENOMIC DNA]</scope>
    <source>
        <strain evidence="10">MG11</strain>
    </source>
</reference>
<evidence type="ECO:0000256" key="1">
    <source>
        <dbReference type="ARBA" id="ARBA00004123"/>
    </source>
</evidence>
<keyword evidence="4" id="KW-0238">DNA-binding</keyword>
<dbReference type="PANTHER" id="PTHR31001">
    <property type="entry name" value="UNCHARACTERIZED TRANSCRIPTIONAL REGULATORY PROTEIN"/>
    <property type="match status" value="1"/>
</dbReference>
<dbReference type="PROSITE" id="PS50048">
    <property type="entry name" value="ZN2_CY6_FUNGAL_2"/>
    <property type="match status" value="1"/>
</dbReference>
<dbReference type="STRING" id="104259.A0A0F7U0I4"/>
<dbReference type="InterPro" id="IPR007219">
    <property type="entry name" value="XnlR_reg_dom"/>
</dbReference>
<dbReference type="SMART" id="SM00066">
    <property type="entry name" value="GAL4"/>
    <property type="match status" value="1"/>
</dbReference>
<evidence type="ECO:0000256" key="6">
    <source>
        <dbReference type="ARBA" id="ARBA00023242"/>
    </source>
</evidence>
<evidence type="ECO:0000313" key="10">
    <source>
        <dbReference type="Proteomes" id="UP000042958"/>
    </source>
</evidence>
<keyword evidence="5" id="KW-0804">Transcription</keyword>
<dbReference type="GO" id="GO:0006351">
    <property type="term" value="P:DNA-templated transcription"/>
    <property type="evidence" value="ECO:0007669"/>
    <property type="project" value="InterPro"/>
</dbReference>
<feature type="compositionally biased region" description="Polar residues" evidence="7">
    <location>
        <begin position="95"/>
        <end position="104"/>
    </location>
</feature>
<dbReference type="GO" id="GO:0003677">
    <property type="term" value="F:DNA binding"/>
    <property type="evidence" value="ECO:0007669"/>
    <property type="project" value="UniProtKB-KW"/>
</dbReference>
<dbReference type="InterPro" id="IPR036864">
    <property type="entry name" value="Zn2-C6_fun-type_DNA-bd_sf"/>
</dbReference>
<dbReference type="InterPro" id="IPR050613">
    <property type="entry name" value="Sec_Metabolite_Reg"/>
</dbReference>
<evidence type="ECO:0000313" key="9">
    <source>
        <dbReference type="EMBL" id="CEJ61155.1"/>
    </source>
</evidence>
<keyword evidence="2" id="KW-0479">Metal-binding</keyword>
<dbReference type="Pfam" id="PF04082">
    <property type="entry name" value="Fungal_trans"/>
    <property type="match status" value="1"/>
</dbReference>
<dbReference type="EMBL" id="CDHK01000010">
    <property type="protein sequence ID" value="CEJ61155.1"/>
    <property type="molecule type" value="Genomic_DNA"/>
</dbReference>
<dbReference type="InterPro" id="IPR001138">
    <property type="entry name" value="Zn2Cys6_DnaBD"/>
</dbReference>
<evidence type="ECO:0000256" key="2">
    <source>
        <dbReference type="ARBA" id="ARBA00022723"/>
    </source>
</evidence>
<dbReference type="OrthoDB" id="435881at2759"/>
<accession>A0A0F7U0I4</accession>
<feature type="region of interest" description="Disordered" evidence="7">
    <location>
        <begin position="71"/>
        <end position="113"/>
    </location>
</feature>
<dbReference type="AlphaFoldDB" id="A0A0F7U0I4"/>
<feature type="domain" description="Zn(2)-C6 fungal-type" evidence="8">
    <location>
        <begin position="36"/>
        <end position="63"/>
    </location>
</feature>
<dbReference type="Pfam" id="PF00172">
    <property type="entry name" value="Zn_clus"/>
    <property type="match status" value="1"/>
</dbReference>
<dbReference type="Gene3D" id="4.10.240.10">
    <property type="entry name" value="Zn(2)-C6 fungal-type DNA-binding domain"/>
    <property type="match status" value="1"/>
</dbReference>
<proteinExistence type="predicted"/>
<feature type="region of interest" description="Disordered" evidence="7">
    <location>
        <begin position="1"/>
        <end position="33"/>
    </location>
</feature>
<feature type="compositionally biased region" description="Polar residues" evidence="7">
    <location>
        <begin position="1"/>
        <end position="14"/>
    </location>
</feature>
<feature type="compositionally biased region" description="Polar residues" evidence="7">
    <location>
        <begin position="191"/>
        <end position="204"/>
    </location>
</feature>
<keyword evidence="6" id="KW-0539">Nucleus</keyword>
<dbReference type="Proteomes" id="UP000042958">
    <property type="component" value="Unassembled WGS sequence"/>
</dbReference>
<dbReference type="PROSITE" id="PS00463">
    <property type="entry name" value="ZN2_CY6_FUNGAL_1"/>
    <property type="match status" value="1"/>
</dbReference>
<dbReference type="PANTHER" id="PTHR31001:SF50">
    <property type="entry name" value="ZN(II)2CYS6 TRANSCRIPTION FACTOR (EUROFUNG)"/>
    <property type="match status" value="1"/>
</dbReference>
<evidence type="ECO:0000256" key="3">
    <source>
        <dbReference type="ARBA" id="ARBA00023015"/>
    </source>
</evidence>
<comment type="subcellular location">
    <subcellularLocation>
        <location evidence="1">Nucleus</location>
    </subcellularLocation>
</comment>
<sequence length="836" mass="91303">MPRLLSKTNTVQRSNRPEMAPSPSQQQKNRPVPQLSCALCRDRKLRCDKLEPCSNCTSSGVACMPIYRPRLPRGRHARPARSGTSSPPANRRSGDFNSSRSASAVESGGFNAPVDGLESLVQEGEASKVGLDAEGNGLQELVSLVSNEIQLATTSTTINFGTIVRDLSHHIRRLESLLQDSGVEKSRANEASRNTDAQGSLQNGSLGGDTMMVQTTLGLETQPLPALATQSCPRQSPETSGNDILADLMEHEMHDLPQTNGMQLFFGRVSEGCLETDSLGRKESVSDGFSALGLLGIDNSLFSSFMSLPRDKLEASKLCQVYLQNVDPVIKILHRPSLSKWMLDGASSYLGSSEDDNSVRALGSAVCYVAANTMTEDQCQAAFQQNKSSITTVHRRMCEGAFEKAGLLTTRDMTVLQAFILYLIGRRSEDKDTAVWALVALAVRLAKGMGLNQEPDQQACSRESFFQQQMRLRLWLTVCLVDLQASFAQLSEPLITHSGAACAISDVAHVNDSDFDVDTTHPVASQEHLTDTTFALVTYHVQVAGRVLNFGSPESTTAAERHRLAREAQQQVFTLLHYCDPESSPYAWFTWHSTQSIVSAIRLSELLPFRCSRPGSGVSLPPPRAEGDPALLRSALQNLEKAQLFSTDPRGSGFRWYITTPCLALSTAIAECNTCSDMDTVRRAWPVIEASYRQHEEFWNSHDCQLSQAHLAQMMNKTQEKLASSLHESGTTFSAGQAVEIPVTDTPVPLVTMGSIPIDPLLSGGLPITDSAMPTASSTVSLPQFGHQSWDMTTMPMDDVHVHARDAMLLSPDVFHSLQSDYFEPSRIMAGDTFKA</sequence>
<evidence type="ECO:0000256" key="5">
    <source>
        <dbReference type="ARBA" id="ARBA00023163"/>
    </source>
</evidence>
<evidence type="ECO:0000259" key="8">
    <source>
        <dbReference type="PROSITE" id="PS50048"/>
    </source>
</evidence>
<name>A0A0F7U0I4_PENBI</name>
<dbReference type="GO" id="GO:0005634">
    <property type="term" value="C:nucleus"/>
    <property type="evidence" value="ECO:0007669"/>
    <property type="project" value="UniProtKB-SubCell"/>
</dbReference>
<dbReference type="CDD" id="cd12148">
    <property type="entry name" value="fungal_TF_MHR"/>
    <property type="match status" value="1"/>
</dbReference>
<dbReference type="GO" id="GO:0000981">
    <property type="term" value="F:DNA-binding transcription factor activity, RNA polymerase II-specific"/>
    <property type="evidence" value="ECO:0007669"/>
    <property type="project" value="InterPro"/>
</dbReference>
<keyword evidence="3" id="KW-0805">Transcription regulation</keyword>
<dbReference type="CDD" id="cd00067">
    <property type="entry name" value="GAL4"/>
    <property type="match status" value="1"/>
</dbReference>
<evidence type="ECO:0000256" key="4">
    <source>
        <dbReference type="ARBA" id="ARBA00023125"/>
    </source>
</evidence>
<organism evidence="9 10">
    <name type="scientific">Penicillium brasilianum</name>
    <dbReference type="NCBI Taxonomy" id="104259"/>
    <lineage>
        <taxon>Eukaryota</taxon>
        <taxon>Fungi</taxon>
        <taxon>Dikarya</taxon>
        <taxon>Ascomycota</taxon>
        <taxon>Pezizomycotina</taxon>
        <taxon>Eurotiomycetes</taxon>
        <taxon>Eurotiomycetidae</taxon>
        <taxon>Eurotiales</taxon>
        <taxon>Aspergillaceae</taxon>
        <taxon>Penicillium</taxon>
    </lineage>
</organism>
<protein>
    <recommendedName>
        <fullName evidence="8">Zn(2)-C6 fungal-type domain-containing protein</fullName>
    </recommendedName>
</protein>
<feature type="region of interest" description="Disordered" evidence="7">
    <location>
        <begin position="181"/>
        <end position="209"/>
    </location>
</feature>
<keyword evidence="10" id="KW-1185">Reference proteome</keyword>
<dbReference type="SUPFAM" id="SSF57701">
    <property type="entry name" value="Zn2/Cys6 DNA-binding domain"/>
    <property type="match status" value="1"/>
</dbReference>
<gene>
    <name evidence="9" type="ORF">PMG11_09696</name>
</gene>
<dbReference type="GO" id="GO:0008270">
    <property type="term" value="F:zinc ion binding"/>
    <property type="evidence" value="ECO:0007669"/>
    <property type="project" value="InterPro"/>
</dbReference>